<organism evidence="1 2">
    <name type="scientific">Euplotes crassus</name>
    <dbReference type="NCBI Taxonomy" id="5936"/>
    <lineage>
        <taxon>Eukaryota</taxon>
        <taxon>Sar</taxon>
        <taxon>Alveolata</taxon>
        <taxon>Ciliophora</taxon>
        <taxon>Intramacronucleata</taxon>
        <taxon>Spirotrichea</taxon>
        <taxon>Hypotrichia</taxon>
        <taxon>Euplotida</taxon>
        <taxon>Euplotidae</taxon>
        <taxon>Moneuplotes</taxon>
    </lineage>
</organism>
<accession>A0AAD1XY34</accession>
<sequence length="202" mass="23361">MESKKDIGGLSSKLGKTKTHCQYIKEKMEKMKLLNSKSEYLKVLNSFELVSEDIQKIKETLDPMYHHYEVLPKKTVGADKIPIVADLVGSKRDETLKRKEAEVNEKCLKQLFDTTEKELRNNHNKMGDVQKHIIQRNNSVRDTCDRLLANIESKSVKLKGLRRIKGNAQKHYKGDFMVNNEKGYQLMIDKVYEILTHGPSQI</sequence>
<dbReference type="EMBL" id="CAMPGE010023020">
    <property type="protein sequence ID" value="CAI2381003.1"/>
    <property type="molecule type" value="Genomic_DNA"/>
</dbReference>
<name>A0AAD1XY34_EUPCR</name>
<proteinExistence type="predicted"/>
<gene>
    <name evidence="1" type="ORF">ECRASSUSDP1_LOCUS22447</name>
</gene>
<dbReference type="AlphaFoldDB" id="A0AAD1XY34"/>
<dbReference type="Proteomes" id="UP001295684">
    <property type="component" value="Unassembled WGS sequence"/>
</dbReference>
<keyword evidence="2" id="KW-1185">Reference proteome</keyword>
<evidence type="ECO:0000313" key="1">
    <source>
        <dbReference type="EMBL" id="CAI2381003.1"/>
    </source>
</evidence>
<evidence type="ECO:0000313" key="2">
    <source>
        <dbReference type="Proteomes" id="UP001295684"/>
    </source>
</evidence>
<comment type="caution">
    <text evidence="1">The sequence shown here is derived from an EMBL/GenBank/DDBJ whole genome shotgun (WGS) entry which is preliminary data.</text>
</comment>
<protein>
    <submittedName>
        <fullName evidence="1">Uncharacterized protein</fullName>
    </submittedName>
</protein>
<reference evidence="1" key="1">
    <citation type="submission" date="2023-07" db="EMBL/GenBank/DDBJ databases">
        <authorList>
            <consortium name="AG Swart"/>
            <person name="Singh M."/>
            <person name="Singh A."/>
            <person name="Seah K."/>
            <person name="Emmerich C."/>
        </authorList>
    </citation>
    <scope>NUCLEOTIDE SEQUENCE</scope>
    <source>
        <strain evidence="1">DP1</strain>
    </source>
</reference>